<sequence length="72" mass="8498">MFGFTHVKLMDFSSSQLKHKKYILKKLSFDVRFHSSKTHGFLFIVFFLSVIYSGFLQNPGISFLSLYYYSLN</sequence>
<accession>A0AC35ERW3</accession>
<dbReference type="WBParaSite" id="PS1159_v2.g10261.t1">
    <property type="protein sequence ID" value="PS1159_v2.g10261.t1"/>
    <property type="gene ID" value="PS1159_v2.g10261"/>
</dbReference>
<proteinExistence type="predicted"/>
<evidence type="ECO:0000313" key="2">
    <source>
        <dbReference type="WBParaSite" id="PS1159_v2.g10261.t1"/>
    </source>
</evidence>
<name>A0AC35ERW3_9BILA</name>
<evidence type="ECO:0000313" key="1">
    <source>
        <dbReference type="Proteomes" id="UP000887580"/>
    </source>
</evidence>
<organism evidence="1 2">
    <name type="scientific">Panagrolaimus sp. PS1159</name>
    <dbReference type="NCBI Taxonomy" id="55785"/>
    <lineage>
        <taxon>Eukaryota</taxon>
        <taxon>Metazoa</taxon>
        <taxon>Ecdysozoa</taxon>
        <taxon>Nematoda</taxon>
        <taxon>Chromadorea</taxon>
        <taxon>Rhabditida</taxon>
        <taxon>Tylenchina</taxon>
        <taxon>Panagrolaimomorpha</taxon>
        <taxon>Panagrolaimoidea</taxon>
        <taxon>Panagrolaimidae</taxon>
        <taxon>Panagrolaimus</taxon>
    </lineage>
</organism>
<reference evidence="2" key="1">
    <citation type="submission" date="2022-11" db="UniProtKB">
        <authorList>
            <consortium name="WormBaseParasite"/>
        </authorList>
    </citation>
    <scope>IDENTIFICATION</scope>
</reference>
<protein>
    <submittedName>
        <fullName evidence="2">Ovule protein</fullName>
    </submittedName>
</protein>
<dbReference type="Proteomes" id="UP000887580">
    <property type="component" value="Unplaced"/>
</dbReference>